<keyword evidence="1" id="KW-0732">Signal</keyword>
<dbReference type="EMBL" id="CP011125">
    <property type="protein sequence ID" value="AKF09105.1"/>
    <property type="molecule type" value="Genomic_DNA"/>
</dbReference>
<gene>
    <name evidence="2" type="ORF">DB32_006254</name>
</gene>
<feature type="chain" id="PRO_5002511635" description="Outer membrane protein beta-barrel domain-containing protein" evidence="1">
    <location>
        <begin position="30"/>
        <end position="359"/>
    </location>
</feature>
<organism evidence="2 3">
    <name type="scientific">Sandaracinus amylolyticus</name>
    <dbReference type="NCBI Taxonomy" id="927083"/>
    <lineage>
        <taxon>Bacteria</taxon>
        <taxon>Pseudomonadati</taxon>
        <taxon>Myxococcota</taxon>
        <taxon>Polyangia</taxon>
        <taxon>Polyangiales</taxon>
        <taxon>Sandaracinaceae</taxon>
        <taxon>Sandaracinus</taxon>
    </lineage>
</organism>
<evidence type="ECO:0000313" key="2">
    <source>
        <dbReference type="EMBL" id="AKF09105.1"/>
    </source>
</evidence>
<name>A0A0F6W736_9BACT</name>
<protein>
    <recommendedName>
        <fullName evidence="4">Outer membrane protein beta-barrel domain-containing protein</fullName>
    </recommendedName>
</protein>
<evidence type="ECO:0000256" key="1">
    <source>
        <dbReference type="SAM" id="SignalP"/>
    </source>
</evidence>
<accession>A0A0F6W736</accession>
<dbReference type="AlphaFoldDB" id="A0A0F6W736"/>
<keyword evidence="3" id="KW-1185">Reference proteome</keyword>
<feature type="signal peptide" evidence="1">
    <location>
        <begin position="1"/>
        <end position="29"/>
    </location>
</feature>
<dbReference type="KEGG" id="samy:DB32_006254"/>
<evidence type="ECO:0000313" key="3">
    <source>
        <dbReference type="Proteomes" id="UP000034883"/>
    </source>
</evidence>
<dbReference type="STRING" id="927083.DB32_006254"/>
<dbReference type="Proteomes" id="UP000034883">
    <property type="component" value="Chromosome"/>
</dbReference>
<evidence type="ECO:0008006" key="4">
    <source>
        <dbReference type="Google" id="ProtNLM"/>
    </source>
</evidence>
<proteinExistence type="predicted"/>
<reference evidence="2 3" key="1">
    <citation type="submission" date="2015-03" db="EMBL/GenBank/DDBJ databases">
        <title>Genome assembly of Sandaracinus amylolyticus DSM 53668.</title>
        <authorList>
            <person name="Sharma G."/>
            <person name="Subramanian S."/>
        </authorList>
    </citation>
    <scope>NUCLEOTIDE SEQUENCE [LARGE SCALE GENOMIC DNA]</scope>
    <source>
        <strain evidence="2 3">DSM 53668</strain>
    </source>
</reference>
<dbReference type="RefSeq" id="WP_053236190.1">
    <property type="nucleotide sequence ID" value="NZ_CP011125.1"/>
</dbReference>
<sequence>MEASSSATLARSTIIAIVCALSIPLAARAQDTSTITGPRVALEVEACAGIDPEVVHRILGVELGADADLDALPTDPEASRVRATCTDADGTRVSLAVDEPLTAKHLERSIDLAASPESGRSRLVALALAELLAASWIELGMRRDPEVVEVGAHGGDEARAVALAIARGRLPGAEVVRVEETPPERPRARPFGVRAIGVGRVSGDPLHFSGGGGLGVDLELYAPLAMSIDVRGEQGSVTVGETGLVRMTVAWANALLALRVPFGLHHADFGLGGRAGYGWMVGEGERGIGGAEQNGPLLGVVTATHISLHIVASAYLHVGIELAWITLPLYGTLGSTGETVARVGDGQLSITLGFEVRPE</sequence>